<dbReference type="PANTHER" id="PTHR33908:SF11">
    <property type="entry name" value="MEMBRANE PROTEIN"/>
    <property type="match status" value="1"/>
</dbReference>
<feature type="transmembrane region" description="Helical" evidence="8">
    <location>
        <begin position="327"/>
        <end position="344"/>
    </location>
</feature>
<sequence>MAIATGVLDPPTGPPARQRRRLRVDLLLLLLLVGSVVARLPALVNARGVNSDAAVVGLQAMHILHGEWSWFLWGAGYQASFDAALVAAGFAVTGPSALTLMAVPLIGHLILVGLVYDVLRRVVGRGSAAVACLPLVLAPQSINGVALYAPRQWSITVAVLAVWLAARAGGRSAPLWLMGSGFVAGFAVYLDLFTLQMMPAIGVFALWCAVGVPRRVWAVGALLLGAAAGVAVIAWSRAQPVADGAKAGLTLERIGGNWTLMVDQCLPYLFGVKVFVQDPVTLAHVPWPAPWPVQVIQGAAALGFLAAVCWATVAVVRRIGPAPVRRLGALGLLGSAASIGGFLVSTMPADLLSARYLAPIIWLAPFTLVPAAYAVGTRRFAVAIAPFVVAVAIGGWYAYAPYVHDGVPVRDPRGVAQDEVVLADALRAEGVHYAAAQYWLAYRLTFLFDEDPVVIPLAEADDRYRPYRDGFAAAPVVAYVFHPSEPRAQWETEAARLDAEGTAYRREEIAGFTVLVVRR</sequence>
<comment type="subcellular location">
    <subcellularLocation>
        <location evidence="1">Cell membrane</location>
        <topology evidence="1">Multi-pass membrane protein</topology>
    </subcellularLocation>
</comment>
<feature type="transmembrane region" description="Helical" evidence="8">
    <location>
        <begin position="216"/>
        <end position="235"/>
    </location>
</feature>
<name>A0ABU2NG88_9PSEU</name>
<keyword evidence="6 8" id="KW-1133">Transmembrane helix</keyword>
<feature type="transmembrane region" description="Helical" evidence="8">
    <location>
        <begin position="356"/>
        <end position="375"/>
    </location>
</feature>
<evidence type="ECO:0000313" key="11">
    <source>
        <dbReference type="Proteomes" id="UP001183202"/>
    </source>
</evidence>
<protein>
    <submittedName>
        <fullName evidence="10">Glycosyltransferase family 39 protein</fullName>
        <ecNumber evidence="10">2.4.-.-</ecNumber>
    </submittedName>
</protein>
<dbReference type="InterPro" id="IPR050297">
    <property type="entry name" value="LipidA_mod_glycosyltrf_83"/>
</dbReference>
<dbReference type="GO" id="GO:0016757">
    <property type="term" value="F:glycosyltransferase activity"/>
    <property type="evidence" value="ECO:0007669"/>
    <property type="project" value="UniProtKB-KW"/>
</dbReference>
<dbReference type="InterPro" id="IPR038731">
    <property type="entry name" value="RgtA/B/C-like"/>
</dbReference>
<reference evidence="11" key="1">
    <citation type="submission" date="2023-07" db="EMBL/GenBank/DDBJ databases">
        <title>30 novel species of actinomycetes from the DSMZ collection.</title>
        <authorList>
            <person name="Nouioui I."/>
        </authorList>
    </citation>
    <scope>NUCLEOTIDE SEQUENCE [LARGE SCALE GENOMIC DNA]</scope>
    <source>
        <strain evidence="11">DSM 45834</strain>
    </source>
</reference>
<evidence type="ECO:0000256" key="4">
    <source>
        <dbReference type="ARBA" id="ARBA00022679"/>
    </source>
</evidence>
<proteinExistence type="predicted"/>
<dbReference type="Proteomes" id="UP001183202">
    <property type="component" value="Unassembled WGS sequence"/>
</dbReference>
<accession>A0ABU2NG88</accession>
<keyword evidence="4 10" id="KW-0808">Transferase</keyword>
<evidence type="ECO:0000313" key="10">
    <source>
        <dbReference type="EMBL" id="MDT0352483.1"/>
    </source>
</evidence>
<evidence type="ECO:0000256" key="8">
    <source>
        <dbReference type="SAM" id="Phobius"/>
    </source>
</evidence>
<evidence type="ECO:0000256" key="2">
    <source>
        <dbReference type="ARBA" id="ARBA00022475"/>
    </source>
</evidence>
<feature type="transmembrane region" description="Helical" evidence="8">
    <location>
        <begin position="186"/>
        <end position="209"/>
    </location>
</feature>
<evidence type="ECO:0000256" key="3">
    <source>
        <dbReference type="ARBA" id="ARBA00022676"/>
    </source>
</evidence>
<evidence type="ECO:0000256" key="1">
    <source>
        <dbReference type="ARBA" id="ARBA00004651"/>
    </source>
</evidence>
<feature type="transmembrane region" description="Helical" evidence="8">
    <location>
        <begin position="122"/>
        <end position="138"/>
    </location>
</feature>
<dbReference type="PANTHER" id="PTHR33908">
    <property type="entry name" value="MANNOSYLTRANSFERASE YKCB-RELATED"/>
    <property type="match status" value="1"/>
</dbReference>
<evidence type="ECO:0000256" key="6">
    <source>
        <dbReference type="ARBA" id="ARBA00022989"/>
    </source>
</evidence>
<evidence type="ECO:0000259" key="9">
    <source>
        <dbReference type="Pfam" id="PF13231"/>
    </source>
</evidence>
<comment type="caution">
    <text evidence="10">The sequence shown here is derived from an EMBL/GenBank/DDBJ whole genome shotgun (WGS) entry which is preliminary data.</text>
</comment>
<dbReference type="EMBL" id="JAVREJ010000019">
    <property type="protein sequence ID" value="MDT0352483.1"/>
    <property type="molecule type" value="Genomic_DNA"/>
</dbReference>
<keyword evidence="3 10" id="KW-0328">Glycosyltransferase</keyword>
<gene>
    <name evidence="10" type="ORF">RM445_23425</name>
</gene>
<keyword evidence="5 8" id="KW-0812">Transmembrane</keyword>
<feature type="transmembrane region" description="Helical" evidence="8">
    <location>
        <begin position="380"/>
        <end position="399"/>
    </location>
</feature>
<organism evidence="10 11">
    <name type="scientific">Pseudonocardia charpentierae</name>
    <dbReference type="NCBI Taxonomy" id="3075545"/>
    <lineage>
        <taxon>Bacteria</taxon>
        <taxon>Bacillati</taxon>
        <taxon>Actinomycetota</taxon>
        <taxon>Actinomycetes</taxon>
        <taxon>Pseudonocardiales</taxon>
        <taxon>Pseudonocardiaceae</taxon>
        <taxon>Pseudonocardia</taxon>
    </lineage>
</organism>
<feature type="domain" description="Glycosyltransferase RgtA/B/C/D-like" evidence="9">
    <location>
        <begin position="84"/>
        <end position="235"/>
    </location>
</feature>
<feature type="transmembrane region" description="Helical" evidence="8">
    <location>
        <begin position="97"/>
        <end position="116"/>
    </location>
</feature>
<keyword evidence="11" id="KW-1185">Reference proteome</keyword>
<keyword evidence="2" id="KW-1003">Cell membrane</keyword>
<dbReference type="EC" id="2.4.-.-" evidence="10"/>
<feature type="transmembrane region" description="Helical" evidence="8">
    <location>
        <begin position="295"/>
        <end position="315"/>
    </location>
</feature>
<evidence type="ECO:0000256" key="5">
    <source>
        <dbReference type="ARBA" id="ARBA00022692"/>
    </source>
</evidence>
<evidence type="ECO:0000256" key="7">
    <source>
        <dbReference type="ARBA" id="ARBA00023136"/>
    </source>
</evidence>
<dbReference type="Pfam" id="PF13231">
    <property type="entry name" value="PMT_2"/>
    <property type="match status" value="1"/>
</dbReference>
<keyword evidence="7 8" id="KW-0472">Membrane</keyword>
<dbReference type="RefSeq" id="WP_311558991.1">
    <property type="nucleotide sequence ID" value="NZ_JAVREJ010000019.1"/>
</dbReference>